<feature type="transmembrane region" description="Helical" evidence="7">
    <location>
        <begin position="350"/>
        <end position="372"/>
    </location>
</feature>
<name>A0A2U9PZG8_MYCSE</name>
<evidence type="ECO:0000313" key="10">
    <source>
        <dbReference type="Proteomes" id="UP000011200"/>
    </source>
</evidence>
<dbReference type="SUPFAM" id="SSF103473">
    <property type="entry name" value="MFS general substrate transporter"/>
    <property type="match status" value="1"/>
</dbReference>
<dbReference type="InterPro" id="IPR020846">
    <property type="entry name" value="MFS_dom"/>
</dbReference>
<dbReference type="GeneID" id="93461003"/>
<feature type="transmembrane region" description="Helical" evidence="7">
    <location>
        <begin position="293"/>
        <end position="310"/>
    </location>
</feature>
<comment type="subcellular location">
    <subcellularLocation>
        <location evidence="1">Cell membrane</location>
        <topology evidence="1">Multi-pass membrane protein</topology>
    </subcellularLocation>
</comment>
<dbReference type="CDD" id="cd06173">
    <property type="entry name" value="MFS_MefA_like"/>
    <property type="match status" value="1"/>
</dbReference>
<dbReference type="InterPro" id="IPR010290">
    <property type="entry name" value="TM_effector"/>
</dbReference>
<keyword evidence="5 7" id="KW-1133">Transmembrane helix</keyword>
<dbReference type="GO" id="GO:0005886">
    <property type="term" value="C:plasma membrane"/>
    <property type="evidence" value="ECO:0007669"/>
    <property type="project" value="UniProtKB-SubCell"/>
</dbReference>
<feature type="transmembrane region" description="Helical" evidence="7">
    <location>
        <begin position="162"/>
        <end position="182"/>
    </location>
</feature>
<feature type="transmembrane region" description="Helical" evidence="7">
    <location>
        <begin position="378"/>
        <end position="400"/>
    </location>
</feature>
<reference evidence="9 10" key="1">
    <citation type="journal article" date="2013" name="Genome Announc.">
        <title>Draft genome sequence of MKD8, a conjugal recipient Mycobacterium smegmatis strain.</title>
        <authorList>
            <person name="Gray T.A."/>
            <person name="Palumbo M.J."/>
            <person name="Derbyshire K.M."/>
        </authorList>
    </citation>
    <scope>NUCLEOTIDE SEQUENCE [LARGE SCALE GENOMIC DNA]</scope>
    <source>
        <strain evidence="9 10">MKD8</strain>
    </source>
</reference>
<evidence type="ECO:0000256" key="3">
    <source>
        <dbReference type="ARBA" id="ARBA00022475"/>
    </source>
</evidence>
<dbReference type="PANTHER" id="PTHR23513">
    <property type="entry name" value="INTEGRAL MEMBRANE EFFLUX PROTEIN-RELATED"/>
    <property type="match status" value="1"/>
</dbReference>
<keyword evidence="6 7" id="KW-0472">Membrane</keyword>
<evidence type="ECO:0000256" key="1">
    <source>
        <dbReference type="ARBA" id="ARBA00004651"/>
    </source>
</evidence>
<evidence type="ECO:0000259" key="8">
    <source>
        <dbReference type="PROSITE" id="PS50850"/>
    </source>
</evidence>
<proteinExistence type="predicted"/>
<dbReference type="Proteomes" id="UP000011200">
    <property type="component" value="Chromosome"/>
</dbReference>
<evidence type="ECO:0000256" key="6">
    <source>
        <dbReference type="ARBA" id="ARBA00023136"/>
    </source>
</evidence>
<evidence type="ECO:0000256" key="2">
    <source>
        <dbReference type="ARBA" id="ARBA00022448"/>
    </source>
</evidence>
<evidence type="ECO:0000256" key="4">
    <source>
        <dbReference type="ARBA" id="ARBA00022692"/>
    </source>
</evidence>
<evidence type="ECO:0000313" key="9">
    <source>
        <dbReference type="EMBL" id="AWT57209.1"/>
    </source>
</evidence>
<accession>A0A2U9PZG8</accession>
<keyword evidence="2" id="KW-0813">Transport</keyword>
<dbReference type="RefSeq" id="WP_014878633.1">
    <property type="nucleotide sequence ID" value="NZ_CP027541.1"/>
</dbReference>
<evidence type="ECO:0000256" key="7">
    <source>
        <dbReference type="SAM" id="Phobius"/>
    </source>
</evidence>
<feature type="transmembrane region" description="Helical" evidence="7">
    <location>
        <begin position="265"/>
        <end position="286"/>
    </location>
</feature>
<keyword evidence="3" id="KW-1003">Cell membrane</keyword>
<dbReference type="EMBL" id="CP027541">
    <property type="protein sequence ID" value="AWT57209.1"/>
    <property type="molecule type" value="Genomic_DNA"/>
</dbReference>
<organism evidence="9 10">
    <name type="scientific">Mycolicibacterium smegmatis (strain MKD8)</name>
    <name type="common">Mycobacterium smegmatis</name>
    <dbReference type="NCBI Taxonomy" id="1214915"/>
    <lineage>
        <taxon>Bacteria</taxon>
        <taxon>Bacillati</taxon>
        <taxon>Actinomycetota</taxon>
        <taxon>Actinomycetes</taxon>
        <taxon>Mycobacteriales</taxon>
        <taxon>Mycobacteriaceae</taxon>
        <taxon>Mycolicibacterium</taxon>
    </lineage>
</organism>
<dbReference type="GO" id="GO:0022857">
    <property type="term" value="F:transmembrane transporter activity"/>
    <property type="evidence" value="ECO:0007669"/>
    <property type="project" value="InterPro"/>
</dbReference>
<dbReference type="InterPro" id="IPR036259">
    <property type="entry name" value="MFS_trans_sf"/>
</dbReference>
<feature type="transmembrane region" description="Helical" evidence="7">
    <location>
        <begin position="228"/>
        <end position="245"/>
    </location>
</feature>
<dbReference type="Pfam" id="PF05977">
    <property type="entry name" value="MFS_3"/>
    <property type="match status" value="1"/>
</dbReference>
<reference evidence="10" key="2">
    <citation type="submission" date="2018-03" db="EMBL/GenBank/DDBJ databases">
        <authorList>
            <person name="Derbyshire K."/>
            <person name="Gray T.A."/>
            <person name="Champion M."/>
        </authorList>
    </citation>
    <scope>NUCLEOTIDE SEQUENCE [LARGE SCALE GENOMIC DNA]</scope>
    <source>
        <strain evidence="10">MKD8</strain>
    </source>
</reference>
<dbReference type="AlphaFoldDB" id="A0A2U9PZG8"/>
<feature type="transmembrane region" description="Helical" evidence="7">
    <location>
        <begin position="86"/>
        <end position="106"/>
    </location>
</feature>
<evidence type="ECO:0000256" key="5">
    <source>
        <dbReference type="ARBA" id="ARBA00022989"/>
    </source>
</evidence>
<feature type="domain" description="Major facilitator superfamily (MFS) profile" evidence="8">
    <location>
        <begin position="1"/>
        <end position="203"/>
    </location>
</feature>
<protein>
    <submittedName>
        <fullName evidence="9">Transporter, major facilitator family protein</fullName>
    </submittedName>
</protein>
<dbReference type="PROSITE" id="PS50850">
    <property type="entry name" value="MFS"/>
    <property type="match status" value="1"/>
</dbReference>
<gene>
    <name evidence="9" type="ORF">D806_062760</name>
</gene>
<dbReference type="PANTHER" id="PTHR23513:SF11">
    <property type="entry name" value="STAPHYLOFERRIN A TRANSPORTER"/>
    <property type="match status" value="1"/>
</dbReference>
<dbReference type="Gene3D" id="1.20.1250.20">
    <property type="entry name" value="MFS general substrate transporter like domains"/>
    <property type="match status" value="1"/>
</dbReference>
<sequence length="412" mass="42999">MRGDVRRYLAATFSALTIRDYRRYALGQTISVSGTWMQKLTQAWLVLELTDSPLLLGVTVAGQQLPTLLFTTLAGVLADRYSKRTILLWTALGGMLPALVLGVLVWIDVVNIWIVLAAAVAQGFADAVDKPARLTFVNDIATPETLANAVTLNSIIQNSGKIAGPAVAGVLISAVGVSASFFLNAASYLPVVIALLLIRPHAPVITGNVSAKGHLGETLRYVSARPHIAAALVLMAVSGLLAFNWNVLLPTLARDTFGGDARVVGFAFTSMGVGAVFGGLALAGVLRGTSKWLILNGCVLGAALALTGLMPTVTIAYALLFVVGAASVTFRSTATTLLQLYSDPGVRGRIISLLVLATNGTTPVGGPMIGWICTHANPRVACLVGGLGTVAAALAHWAYLRKAGTRKDPIPL</sequence>
<keyword evidence="4 7" id="KW-0812">Transmembrane</keyword>